<evidence type="ECO:0000313" key="3">
    <source>
        <dbReference type="Proteomes" id="UP000031829"/>
    </source>
</evidence>
<organism evidence="2 3">
    <name type="scientific">Priestia megaterium (strain ATCC 14581 / DSM 32 / CCUG 1817 / JCM 2506 / NBRC 15308 / NCIMB 9376 / NCTC 10342 / NRRL B-14308 / VKM B-512 / Ford 19)</name>
    <name type="common">Bacillus megaterium</name>
    <dbReference type="NCBI Taxonomy" id="1348623"/>
    <lineage>
        <taxon>Bacteria</taxon>
        <taxon>Bacillati</taxon>
        <taxon>Bacillota</taxon>
        <taxon>Bacilli</taxon>
        <taxon>Bacillales</taxon>
        <taxon>Bacillaceae</taxon>
        <taxon>Priestia</taxon>
    </lineage>
</organism>
<dbReference type="AlphaFoldDB" id="A0A0B6AVM4"/>
<evidence type="ECO:0000313" key="2">
    <source>
        <dbReference type="EMBL" id="AJI24743.1"/>
    </source>
</evidence>
<dbReference type="Pfam" id="PF00753">
    <property type="entry name" value="Lactamase_B"/>
    <property type="match status" value="1"/>
</dbReference>
<dbReference type="KEGG" id="bmeg:BG04_4650"/>
<accession>A0A0B6AVM4</accession>
<protein>
    <submittedName>
        <fullName evidence="2">Beta-lactamase superfamily domain protein</fullName>
    </submittedName>
</protein>
<dbReference type="SMART" id="SM00849">
    <property type="entry name" value="Lactamase_B"/>
    <property type="match status" value="1"/>
</dbReference>
<sequence>MIQYKTEQMTVFESALFQTTSAVIETKDCVIVVDPTWLPHEINEIKQHVQGILNHRNLYVFFTHGDFDHIIGYGAFLELNATFIGSKFLEQHPDKEEKVQMIKQFDHDYYIKRSHDIIFPELDIVVTENEQHITLGETSITCYFAKGHTNDGLFMIVDDSIWIAGDYLSDFEYPYIYESVNDYRDTLATARHILAKHQNLTLVPGHGKTTHHRAEIQRRVEMASSYLDELQAAVKEDSKEALDKLNDKLAFPSDFTAQCHQKNVEIMKRELLL</sequence>
<dbReference type="SUPFAM" id="SSF56281">
    <property type="entry name" value="Metallo-hydrolase/oxidoreductase"/>
    <property type="match status" value="1"/>
</dbReference>
<dbReference type="InterPro" id="IPR050662">
    <property type="entry name" value="Sec-metab_biosynth-thioest"/>
</dbReference>
<dbReference type="PANTHER" id="PTHR23131">
    <property type="entry name" value="ENDORIBONUCLEASE LACTB2"/>
    <property type="match status" value="1"/>
</dbReference>
<reference evidence="2 3" key="1">
    <citation type="journal article" date="2015" name="Genome Announc.">
        <title>Complete genome sequences for 35 biothreat assay-relevant bacillus species.</title>
        <authorList>
            <person name="Johnson S.L."/>
            <person name="Daligault H.E."/>
            <person name="Davenport K.W."/>
            <person name="Jaissle J."/>
            <person name="Frey K.G."/>
            <person name="Ladner J.T."/>
            <person name="Broomall S.M."/>
            <person name="Bishop-Lilly K.A."/>
            <person name="Bruce D.C."/>
            <person name="Gibbons H.S."/>
            <person name="Coyne S.R."/>
            <person name="Lo C.C."/>
            <person name="Meincke L."/>
            <person name="Munk A.C."/>
            <person name="Koroleva G.I."/>
            <person name="Rosenzweig C.N."/>
            <person name="Palacios G.F."/>
            <person name="Redden C.L."/>
            <person name="Minogue T.D."/>
            <person name="Chain P.S."/>
        </authorList>
    </citation>
    <scope>NUCLEOTIDE SEQUENCE [LARGE SCALE GENOMIC DNA]</scope>
    <source>
        <strain evidence="3">ATCC 14581 / DSM 32 / JCM 2506 / NBRC 15308 / NCIMB 9376 / NCTC 10342 / NRRL B-14308 / VKM B-512</strain>
    </source>
</reference>
<dbReference type="GeneID" id="93642644"/>
<dbReference type="Proteomes" id="UP000031829">
    <property type="component" value="Chromosome"/>
</dbReference>
<proteinExistence type="predicted"/>
<dbReference type="RefSeq" id="WP_034652206.1">
    <property type="nucleotide sequence ID" value="NZ_BCVB01000004.1"/>
</dbReference>
<dbReference type="Gene3D" id="3.60.15.10">
    <property type="entry name" value="Ribonuclease Z/Hydroxyacylglutathione hydrolase-like"/>
    <property type="match status" value="1"/>
</dbReference>
<feature type="domain" description="Metallo-beta-lactamase" evidence="1">
    <location>
        <begin position="18"/>
        <end position="206"/>
    </location>
</feature>
<dbReference type="InterPro" id="IPR001279">
    <property type="entry name" value="Metallo-B-lactamas"/>
</dbReference>
<dbReference type="PANTHER" id="PTHR23131:SF0">
    <property type="entry name" value="ENDORIBONUCLEASE LACTB2"/>
    <property type="match status" value="1"/>
</dbReference>
<gene>
    <name evidence="2" type="ORF">BG04_4650</name>
</gene>
<evidence type="ECO:0000259" key="1">
    <source>
        <dbReference type="SMART" id="SM00849"/>
    </source>
</evidence>
<name>A0A0B6AVM4_PRIM2</name>
<dbReference type="InterPro" id="IPR036866">
    <property type="entry name" value="RibonucZ/Hydroxyglut_hydro"/>
</dbReference>
<dbReference type="HOGENOM" id="CLU_1022825_0_0_9"/>
<dbReference type="EMBL" id="CP009920">
    <property type="protein sequence ID" value="AJI24743.1"/>
    <property type="molecule type" value="Genomic_DNA"/>
</dbReference>